<sequence length="60" mass="6498">MTDIESGEISYRPRLCLLASLLLVILANAGIHLTANGGDGECQREVKNVSDEKQAKTLKI</sequence>
<name>A0ABX4WVV5_VIBVL</name>
<reference evidence="1" key="1">
    <citation type="submission" date="2017-12" db="EMBL/GenBank/DDBJ databases">
        <title>FDA dAtabase for Regulatory Grade micrObial Sequences (FDA-ARGOS): Supporting development and validation of Infectious Disease Dx tests.</title>
        <authorList>
            <person name="Hoffmann M."/>
            <person name="Allard M."/>
            <person name="Evans P."/>
            <person name="Brown E."/>
            <person name="Tallon L.J."/>
            <person name="Sadzewicz L."/>
            <person name="Sengamalay N."/>
            <person name="Ott S."/>
            <person name="Godinez A."/>
            <person name="Nagaraj S."/>
            <person name="Vavikolanu K."/>
            <person name="Aluvathingal J."/>
            <person name="Nadendla S."/>
            <person name="Hobson J."/>
            <person name="Sichtig H."/>
        </authorList>
    </citation>
    <scope>NUCLEOTIDE SEQUENCE [LARGE SCALE GENOMIC DNA]</scope>
    <source>
        <strain evidence="1">FDAARGOS_118</strain>
    </source>
</reference>
<proteinExistence type="predicted"/>
<evidence type="ECO:0000313" key="2">
    <source>
        <dbReference type="Proteomes" id="UP000054370"/>
    </source>
</evidence>
<gene>
    <name evidence="1" type="ORF">AL548_011920</name>
</gene>
<dbReference type="RefSeq" id="WP_039563420.1">
    <property type="nucleotide sequence ID" value="NZ_JBBMLD010000002.1"/>
</dbReference>
<evidence type="ECO:0000313" key="1">
    <source>
        <dbReference type="EMBL" id="PNM66970.1"/>
    </source>
</evidence>
<protein>
    <submittedName>
        <fullName evidence="1">Uncharacterized protein</fullName>
    </submittedName>
</protein>
<organism evidence="1 2">
    <name type="scientific">Vibrio vulnificus</name>
    <dbReference type="NCBI Taxonomy" id="672"/>
    <lineage>
        <taxon>Bacteria</taxon>
        <taxon>Pseudomonadati</taxon>
        <taxon>Pseudomonadota</taxon>
        <taxon>Gammaproteobacteria</taxon>
        <taxon>Vibrionales</taxon>
        <taxon>Vibrionaceae</taxon>
        <taxon>Vibrio</taxon>
    </lineage>
</organism>
<dbReference type="EMBL" id="LOSH02000004">
    <property type="protein sequence ID" value="PNM66970.1"/>
    <property type="molecule type" value="Genomic_DNA"/>
</dbReference>
<accession>A0ABX4WVV5</accession>
<keyword evidence="2" id="KW-1185">Reference proteome</keyword>
<comment type="caution">
    <text evidence="1">The sequence shown here is derived from an EMBL/GenBank/DDBJ whole genome shotgun (WGS) entry which is preliminary data.</text>
</comment>
<dbReference type="Proteomes" id="UP000054370">
    <property type="component" value="Unassembled WGS sequence"/>
</dbReference>